<dbReference type="AlphaFoldDB" id="A0A7J6RCA8"/>
<reference evidence="2 3" key="1">
    <citation type="submission" date="2020-04" db="EMBL/GenBank/DDBJ databases">
        <title>Perkinsus olseni comparative genomics.</title>
        <authorList>
            <person name="Bogema D.R."/>
        </authorList>
    </citation>
    <scope>NUCLEOTIDE SEQUENCE [LARGE SCALE GENOMIC DNA]</scope>
    <source>
        <strain evidence="2 3">ATCC PRA-207</strain>
    </source>
</reference>
<gene>
    <name evidence="2" type="ORF">FOZ63_004464</name>
</gene>
<dbReference type="EMBL" id="JABANO010026597">
    <property type="protein sequence ID" value="KAF4718253.1"/>
    <property type="molecule type" value="Genomic_DNA"/>
</dbReference>
<sequence length="174" mass="19227">WAEERLEAVALPAAAPKLPILVSGQNARMTSGNQGGAGDAKKHRMMPVVPPTYEESYKKDYKNVSCNGMMEVAVVLRERIEAECKATFGWLKRNYDDRGGGYSEQVRYQRENSAATAESTPIVEAKEKAKHNTKRHQNGHKKSFLNRLRDANTHASPTRAAAANSPAAAVHRPR</sequence>
<accession>A0A7J6RCA8</accession>
<evidence type="ECO:0000313" key="2">
    <source>
        <dbReference type="EMBL" id="KAF4718253.1"/>
    </source>
</evidence>
<protein>
    <submittedName>
        <fullName evidence="2">Uncharacterized protein</fullName>
    </submittedName>
</protein>
<evidence type="ECO:0000313" key="3">
    <source>
        <dbReference type="Proteomes" id="UP000553632"/>
    </source>
</evidence>
<feature type="compositionally biased region" description="Basic residues" evidence="1">
    <location>
        <begin position="128"/>
        <end position="144"/>
    </location>
</feature>
<comment type="caution">
    <text evidence="2">The sequence shown here is derived from an EMBL/GenBank/DDBJ whole genome shotgun (WGS) entry which is preliminary data.</text>
</comment>
<feature type="region of interest" description="Disordered" evidence="1">
    <location>
        <begin position="127"/>
        <end position="174"/>
    </location>
</feature>
<keyword evidence="3" id="KW-1185">Reference proteome</keyword>
<feature type="compositionally biased region" description="Low complexity" evidence="1">
    <location>
        <begin position="153"/>
        <end position="174"/>
    </location>
</feature>
<dbReference type="Proteomes" id="UP000553632">
    <property type="component" value="Unassembled WGS sequence"/>
</dbReference>
<name>A0A7J6RCA8_PEROL</name>
<evidence type="ECO:0000256" key="1">
    <source>
        <dbReference type="SAM" id="MobiDB-lite"/>
    </source>
</evidence>
<feature type="non-terminal residue" evidence="2">
    <location>
        <position position="174"/>
    </location>
</feature>
<proteinExistence type="predicted"/>
<organism evidence="2 3">
    <name type="scientific">Perkinsus olseni</name>
    <name type="common">Perkinsus atlanticus</name>
    <dbReference type="NCBI Taxonomy" id="32597"/>
    <lineage>
        <taxon>Eukaryota</taxon>
        <taxon>Sar</taxon>
        <taxon>Alveolata</taxon>
        <taxon>Perkinsozoa</taxon>
        <taxon>Perkinsea</taxon>
        <taxon>Perkinsida</taxon>
        <taxon>Perkinsidae</taxon>
        <taxon>Perkinsus</taxon>
    </lineage>
</organism>